<feature type="transmembrane region" description="Helical" evidence="1">
    <location>
        <begin position="76"/>
        <end position="99"/>
    </location>
</feature>
<feature type="domain" description="Endonuclease/exonuclease/phosphatase" evidence="2">
    <location>
        <begin position="117"/>
        <end position="352"/>
    </location>
</feature>
<dbReference type="Gene3D" id="3.60.10.10">
    <property type="entry name" value="Endonuclease/exonuclease/phosphatase"/>
    <property type="match status" value="1"/>
</dbReference>
<evidence type="ECO:0000313" key="3">
    <source>
        <dbReference type="EMBL" id="MFC7308118.1"/>
    </source>
</evidence>
<keyword evidence="3" id="KW-0378">Hydrolase</keyword>
<reference evidence="4" key="1">
    <citation type="journal article" date="2019" name="Int. J. Syst. Evol. Microbiol.">
        <title>The Global Catalogue of Microorganisms (GCM) 10K type strain sequencing project: providing services to taxonomists for standard genome sequencing and annotation.</title>
        <authorList>
            <consortium name="The Broad Institute Genomics Platform"/>
            <consortium name="The Broad Institute Genome Sequencing Center for Infectious Disease"/>
            <person name="Wu L."/>
            <person name="Ma J."/>
        </authorList>
    </citation>
    <scope>NUCLEOTIDE SEQUENCE [LARGE SCALE GENOMIC DNA]</scope>
    <source>
        <strain evidence="4">SYNS20</strain>
    </source>
</reference>
<feature type="transmembrane region" description="Helical" evidence="1">
    <location>
        <begin position="50"/>
        <end position="69"/>
    </location>
</feature>
<protein>
    <submittedName>
        <fullName evidence="3">Endonuclease/exonuclease/phosphatase family protein</fullName>
    </submittedName>
</protein>
<evidence type="ECO:0000256" key="1">
    <source>
        <dbReference type="SAM" id="Phobius"/>
    </source>
</evidence>
<evidence type="ECO:0000313" key="4">
    <source>
        <dbReference type="Proteomes" id="UP001596523"/>
    </source>
</evidence>
<keyword evidence="1" id="KW-0472">Membrane</keyword>
<keyword evidence="4" id="KW-1185">Reference proteome</keyword>
<keyword evidence="3" id="KW-0540">Nuclease</keyword>
<dbReference type="GO" id="GO:0004519">
    <property type="term" value="F:endonuclease activity"/>
    <property type="evidence" value="ECO:0007669"/>
    <property type="project" value="UniProtKB-KW"/>
</dbReference>
<keyword evidence="3" id="KW-0255">Endonuclease</keyword>
<dbReference type="RefSeq" id="WP_381835824.1">
    <property type="nucleotide sequence ID" value="NZ_JBHTCF010000014.1"/>
</dbReference>
<accession>A0ABW2JRU9</accession>
<dbReference type="Proteomes" id="UP001596523">
    <property type="component" value="Unassembled WGS sequence"/>
</dbReference>
<evidence type="ECO:0000259" key="2">
    <source>
        <dbReference type="Pfam" id="PF03372"/>
    </source>
</evidence>
<keyword evidence="1" id="KW-0812">Transmembrane</keyword>
<keyword evidence="1" id="KW-1133">Transmembrane helix</keyword>
<name>A0ABW2JRU9_9ACTN</name>
<feature type="transmembrane region" description="Helical" evidence="1">
    <location>
        <begin position="20"/>
        <end position="38"/>
    </location>
</feature>
<dbReference type="InterPro" id="IPR005135">
    <property type="entry name" value="Endo/exonuclease/phosphatase"/>
</dbReference>
<organism evidence="3 4">
    <name type="scientific">Streptomyces monticola</name>
    <dbReference type="NCBI Taxonomy" id="2666263"/>
    <lineage>
        <taxon>Bacteria</taxon>
        <taxon>Bacillati</taxon>
        <taxon>Actinomycetota</taxon>
        <taxon>Actinomycetes</taxon>
        <taxon>Kitasatosporales</taxon>
        <taxon>Streptomycetaceae</taxon>
        <taxon>Streptomyces</taxon>
    </lineage>
</organism>
<dbReference type="Pfam" id="PF03372">
    <property type="entry name" value="Exo_endo_phos"/>
    <property type="match status" value="1"/>
</dbReference>
<dbReference type="EMBL" id="JBHTCF010000014">
    <property type="protein sequence ID" value="MFC7308118.1"/>
    <property type="molecule type" value="Genomic_DNA"/>
</dbReference>
<gene>
    <name evidence="3" type="ORF">ACFQVC_28310</name>
</gene>
<proteinExistence type="predicted"/>
<dbReference type="InterPro" id="IPR036691">
    <property type="entry name" value="Endo/exonu/phosph_ase_sf"/>
</dbReference>
<dbReference type="SUPFAM" id="SSF56219">
    <property type="entry name" value="DNase I-like"/>
    <property type="match status" value="1"/>
</dbReference>
<sequence>MAAPREPASEPGAPRRRPRVGFALAVTWLAFVLIHLALTGRTWLGNVTDVVPPLLYAVAPLALLLGLPWTAGPRRWTALVTTAALAIGLSAEAGVNWHALTAPAPPAPPGSAMRVLAWNTQYWDQDDDPDVLYRYLRAQRADVYLLQEYLHWPARTPQRIDQLAAVRREFPGFHIAVRGELLTLSRFPIVRTTPLRGRDLPADPSPWPEFWAVKALRTDLRVHDRELSVYNLHWDTPIGDSRNPLSAGFHRQVQEQHQRRAAHLRALTHDLTRNRRPTLVAGDFNSTPASGDLREIRSLLSDATPAQRDLLPASFRTDGLIPGLWRLDWVFTGGGVRVHRYRFTDAQGLSDHEAQSLVVSLAPHGGG</sequence>
<comment type="caution">
    <text evidence="3">The sequence shown here is derived from an EMBL/GenBank/DDBJ whole genome shotgun (WGS) entry which is preliminary data.</text>
</comment>